<organism evidence="2 3">
    <name type="scientific">Aliarcobacter butzleri</name>
    <dbReference type="NCBI Taxonomy" id="28197"/>
    <lineage>
        <taxon>Bacteria</taxon>
        <taxon>Pseudomonadati</taxon>
        <taxon>Campylobacterota</taxon>
        <taxon>Epsilonproteobacteria</taxon>
        <taxon>Campylobacterales</taxon>
        <taxon>Arcobacteraceae</taxon>
        <taxon>Aliarcobacter</taxon>
    </lineage>
</organism>
<comment type="caution">
    <text evidence="2">The sequence shown here is derived from an EMBL/GenBank/DDBJ whole genome shotgun (WGS) entry which is preliminary data.</text>
</comment>
<dbReference type="AlphaFoldDB" id="A0AAW7Q653"/>
<keyword evidence="1" id="KW-0472">Membrane</keyword>
<feature type="transmembrane region" description="Helical" evidence="1">
    <location>
        <begin position="31"/>
        <end position="49"/>
    </location>
</feature>
<feature type="transmembrane region" description="Helical" evidence="1">
    <location>
        <begin position="98"/>
        <end position="118"/>
    </location>
</feature>
<evidence type="ECO:0000313" key="3">
    <source>
        <dbReference type="Proteomes" id="UP001170713"/>
    </source>
</evidence>
<dbReference type="Proteomes" id="UP001170713">
    <property type="component" value="Unassembled WGS sequence"/>
</dbReference>
<evidence type="ECO:0008006" key="4">
    <source>
        <dbReference type="Google" id="ProtNLM"/>
    </source>
</evidence>
<sequence>MYLMILLALVIFYYVIGIIIVSFLDNDYEMGVLMALLIIISGYFLNWWYPKMVRSYDADDNDKNSYDSYIKNIIDKKNSGERIRFIDNFYLMIESKNIIKICNLFGLLLFIISLVLLLK</sequence>
<accession>A0AAW7Q653</accession>
<evidence type="ECO:0000256" key="1">
    <source>
        <dbReference type="SAM" id="Phobius"/>
    </source>
</evidence>
<evidence type="ECO:0000313" key="2">
    <source>
        <dbReference type="EMBL" id="MDN5114427.1"/>
    </source>
</evidence>
<protein>
    <recommendedName>
        <fullName evidence="4">DUF3899 domain-containing protein</fullName>
    </recommendedName>
</protein>
<proteinExistence type="predicted"/>
<gene>
    <name evidence="2" type="ORF">PJV88_07205</name>
</gene>
<reference evidence="2" key="1">
    <citation type="journal article" date="2023" name="Microorganisms">
        <title>Genomic Characterization of Arcobacter butzleri Strains Isolated from Various Sources in Lithuania.</title>
        <authorList>
            <person name="Uljanovas D."/>
            <person name="Golz G."/>
            <person name="Fleischmann S."/>
            <person name="Kudirkiene E."/>
            <person name="Kasetiene N."/>
            <person name="Grineviciene A."/>
            <person name="Tamuleviciene E."/>
            <person name="Aksomaitiene J."/>
            <person name="Alter T."/>
            <person name="Malakauskas M."/>
        </authorList>
    </citation>
    <scope>NUCLEOTIDE SEQUENCE</scope>
    <source>
        <strain evidence="2">W48</strain>
    </source>
</reference>
<feature type="transmembrane region" description="Helical" evidence="1">
    <location>
        <begin position="6"/>
        <end position="24"/>
    </location>
</feature>
<keyword evidence="1" id="KW-0812">Transmembrane</keyword>
<keyword evidence="1" id="KW-1133">Transmembrane helix</keyword>
<dbReference type="EMBL" id="JAQJJC010000009">
    <property type="protein sequence ID" value="MDN5114427.1"/>
    <property type="molecule type" value="Genomic_DNA"/>
</dbReference>
<dbReference type="RefSeq" id="WP_301342979.1">
    <property type="nucleotide sequence ID" value="NZ_JAQJJC010000009.1"/>
</dbReference>
<name>A0AAW7Q653_9BACT</name>
<reference evidence="2" key="2">
    <citation type="submission" date="2023-01" db="EMBL/GenBank/DDBJ databases">
        <authorList>
            <person name="Uljanovas D."/>
        </authorList>
    </citation>
    <scope>NUCLEOTIDE SEQUENCE</scope>
    <source>
        <strain evidence="2">W48</strain>
    </source>
</reference>